<accession>A0A9X0CST6</accession>
<dbReference type="Gene3D" id="3.60.15.10">
    <property type="entry name" value="Ribonuclease Z/Hydroxyacylglutathione hydrolase-like"/>
    <property type="match status" value="1"/>
</dbReference>
<organism evidence="2 3">
    <name type="scientific">Desmophyllum pertusum</name>
    <dbReference type="NCBI Taxonomy" id="174260"/>
    <lineage>
        <taxon>Eukaryota</taxon>
        <taxon>Metazoa</taxon>
        <taxon>Cnidaria</taxon>
        <taxon>Anthozoa</taxon>
        <taxon>Hexacorallia</taxon>
        <taxon>Scleractinia</taxon>
        <taxon>Caryophylliina</taxon>
        <taxon>Caryophylliidae</taxon>
        <taxon>Desmophyllum</taxon>
    </lineage>
</organism>
<evidence type="ECO:0000259" key="1">
    <source>
        <dbReference type="PROSITE" id="PS50011"/>
    </source>
</evidence>
<dbReference type="GO" id="GO:0005840">
    <property type="term" value="C:ribosome"/>
    <property type="evidence" value="ECO:0007669"/>
    <property type="project" value="UniProtKB-KW"/>
</dbReference>
<evidence type="ECO:0000313" key="2">
    <source>
        <dbReference type="EMBL" id="KAJ7374340.1"/>
    </source>
</evidence>
<dbReference type="SUPFAM" id="SSF56281">
    <property type="entry name" value="Metallo-hydrolase/oxidoreductase"/>
    <property type="match status" value="1"/>
</dbReference>
<dbReference type="GO" id="GO:0005737">
    <property type="term" value="C:cytoplasm"/>
    <property type="evidence" value="ECO:0007669"/>
    <property type="project" value="TreeGrafter"/>
</dbReference>
<dbReference type="PROSITE" id="PS00108">
    <property type="entry name" value="PROTEIN_KINASE_ST"/>
    <property type="match status" value="1"/>
</dbReference>
<dbReference type="GO" id="GO:0005524">
    <property type="term" value="F:ATP binding"/>
    <property type="evidence" value="ECO:0007669"/>
    <property type="project" value="InterPro"/>
</dbReference>
<dbReference type="EMBL" id="MU826828">
    <property type="protein sequence ID" value="KAJ7374340.1"/>
    <property type="molecule type" value="Genomic_DNA"/>
</dbReference>
<dbReference type="InterPro" id="IPR011009">
    <property type="entry name" value="Kinase-like_dom_sf"/>
</dbReference>
<keyword evidence="3" id="KW-1185">Reference proteome</keyword>
<dbReference type="Pfam" id="PF23023">
    <property type="entry name" value="Anti-Pycsar_Apyc1"/>
    <property type="match status" value="1"/>
</dbReference>
<dbReference type="GO" id="GO:0006914">
    <property type="term" value="P:autophagy"/>
    <property type="evidence" value="ECO:0007669"/>
    <property type="project" value="UniProtKB-ARBA"/>
</dbReference>
<reference evidence="2" key="1">
    <citation type="submission" date="2023-01" db="EMBL/GenBank/DDBJ databases">
        <title>Genome assembly of the deep-sea coral Lophelia pertusa.</title>
        <authorList>
            <person name="Herrera S."/>
            <person name="Cordes E."/>
        </authorList>
    </citation>
    <scope>NUCLEOTIDE SEQUENCE</scope>
    <source>
        <strain evidence="2">USNM1676648</strain>
        <tissue evidence="2">Polyp</tissue>
    </source>
</reference>
<evidence type="ECO:0000313" key="3">
    <source>
        <dbReference type="Proteomes" id="UP001163046"/>
    </source>
</evidence>
<keyword evidence="2" id="KW-0689">Ribosomal protein</keyword>
<dbReference type="SMART" id="SM00220">
    <property type="entry name" value="S_TKc"/>
    <property type="match status" value="1"/>
</dbReference>
<dbReference type="OrthoDB" id="4062651at2759"/>
<comment type="caution">
    <text evidence="2">The sequence shown here is derived from an EMBL/GenBank/DDBJ whole genome shotgun (WGS) entry which is preliminary data.</text>
</comment>
<keyword evidence="2" id="KW-0687">Ribonucleoprotein</keyword>
<dbReference type="SUPFAM" id="SSF56112">
    <property type="entry name" value="Protein kinase-like (PK-like)"/>
    <property type="match status" value="1"/>
</dbReference>
<dbReference type="InterPro" id="IPR008271">
    <property type="entry name" value="Ser/Thr_kinase_AS"/>
</dbReference>
<dbReference type="PANTHER" id="PTHR24348">
    <property type="entry name" value="SERINE/THREONINE-PROTEIN KINASE UNC-51-RELATED"/>
    <property type="match status" value="1"/>
</dbReference>
<dbReference type="InterPro" id="IPR036866">
    <property type="entry name" value="RibonucZ/Hydroxyglut_hydro"/>
</dbReference>
<dbReference type="AlphaFoldDB" id="A0A9X0CST6"/>
<dbReference type="InterPro" id="IPR045269">
    <property type="entry name" value="Atg1-like"/>
</dbReference>
<dbReference type="Gene3D" id="1.10.510.10">
    <property type="entry name" value="Transferase(Phosphotransferase) domain 1"/>
    <property type="match status" value="1"/>
</dbReference>
<gene>
    <name evidence="2" type="primary">RPA1_1</name>
    <name evidence="2" type="ORF">OS493_007429</name>
</gene>
<dbReference type="Pfam" id="PF00069">
    <property type="entry name" value="Pkinase"/>
    <property type="match status" value="1"/>
</dbReference>
<proteinExistence type="predicted"/>
<dbReference type="Proteomes" id="UP001163046">
    <property type="component" value="Unassembled WGS sequence"/>
</dbReference>
<dbReference type="InterPro" id="IPR000719">
    <property type="entry name" value="Prot_kinase_dom"/>
</dbReference>
<feature type="domain" description="Protein kinase" evidence="1">
    <location>
        <begin position="1"/>
        <end position="196"/>
    </location>
</feature>
<dbReference type="GO" id="GO:0010506">
    <property type="term" value="P:regulation of autophagy"/>
    <property type="evidence" value="ECO:0007669"/>
    <property type="project" value="InterPro"/>
</dbReference>
<name>A0A9X0CST6_9CNID</name>
<protein>
    <submittedName>
        <fullName evidence="2">60S acidic ribosomal protein P1</fullName>
    </submittedName>
</protein>
<sequence>MEFMAGGNLKVLLEKHHDGGQGKDFTVRFTEDIGSAIEHLHSLNIIHRDVKPENIFLSVDHTLLKLGDFGLARATEGTRQTKTQIGSYRYMAPEVVSSGGHYSKKADVHSFGLCLIEVLSGKAVYGDILQHETVFNKKMAGENPSIPDISVEEFEEELATKLKLIIDECLKPEKSRPEMHLLLSMLKGKLTSHKNRVELYCVGTGTGTTAVLHGKPSSSVIIFEGGKPLLMVDVGAGVLKPCREKLAYNEFPRNVFITHNHLDHSGELPMLFVYESKRRFLAGEPQLRVLSGPEVEYKLKTHRLDEMLSLYKPEEVADWVVCQPDGDPTYLDEGKNFFIKIYRTLHGEVCYGFVLYFKDKPILGYCVDSGFKEDVFEFFFQASTVIVDARENGSKAEHASFTEVVDYVKKRQLKDTKVYITGYGIDTEYPDEGLPGVEQLRADQYITLWDEEIDNE</sequence>
<dbReference type="PROSITE" id="PS50011">
    <property type="entry name" value="PROTEIN_KINASE_DOM"/>
    <property type="match status" value="1"/>
</dbReference>
<dbReference type="GO" id="GO:0004674">
    <property type="term" value="F:protein serine/threonine kinase activity"/>
    <property type="evidence" value="ECO:0007669"/>
    <property type="project" value="InterPro"/>
</dbReference>